<dbReference type="PANTHER" id="PTHR32305:SF17">
    <property type="entry name" value="TRNA NUCLEASE WAPA"/>
    <property type="match status" value="1"/>
</dbReference>
<dbReference type="InterPro" id="IPR031325">
    <property type="entry name" value="RHS_repeat"/>
</dbReference>
<feature type="chain" id="PRO_5046241904" evidence="3">
    <location>
        <begin position="40"/>
        <end position="2173"/>
    </location>
</feature>
<feature type="domain" description="Teneurin-like YD-shell" evidence="4">
    <location>
        <begin position="1696"/>
        <end position="1895"/>
    </location>
</feature>
<dbReference type="RefSeq" id="WP_262845281.1">
    <property type="nucleotide sequence ID" value="NZ_JANZYP010000038.1"/>
</dbReference>
<name>A0ABV9EMY9_9ACTN</name>
<keyword evidence="6" id="KW-1185">Reference proteome</keyword>
<evidence type="ECO:0000256" key="2">
    <source>
        <dbReference type="SAM" id="MobiDB-lite"/>
    </source>
</evidence>
<dbReference type="InterPro" id="IPR006530">
    <property type="entry name" value="YD"/>
</dbReference>
<evidence type="ECO:0000256" key="1">
    <source>
        <dbReference type="ARBA" id="ARBA00022737"/>
    </source>
</evidence>
<organism evidence="5 6">
    <name type="scientific">Sphaerisporangium corydalis</name>
    <dbReference type="NCBI Taxonomy" id="1441875"/>
    <lineage>
        <taxon>Bacteria</taxon>
        <taxon>Bacillati</taxon>
        <taxon>Actinomycetota</taxon>
        <taxon>Actinomycetes</taxon>
        <taxon>Streptosporangiales</taxon>
        <taxon>Streptosporangiaceae</taxon>
        <taxon>Sphaerisporangium</taxon>
    </lineage>
</organism>
<feature type="region of interest" description="Disordered" evidence="2">
    <location>
        <begin position="37"/>
        <end position="73"/>
    </location>
</feature>
<dbReference type="Proteomes" id="UP001595891">
    <property type="component" value="Unassembled WGS sequence"/>
</dbReference>
<proteinExistence type="predicted"/>
<feature type="signal peptide" evidence="3">
    <location>
        <begin position="1"/>
        <end position="39"/>
    </location>
</feature>
<dbReference type="Pfam" id="PF25023">
    <property type="entry name" value="TEN_YD-shell"/>
    <property type="match status" value="1"/>
</dbReference>
<protein>
    <submittedName>
        <fullName evidence="5">RHS repeat-associated core domain-containing protein</fullName>
    </submittedName>
</protein>
<dbReference type="PANTHER" id="PTHR32305">
    <property type="match status" value="1"/>
</dbReference>
<feature type="region of interest" description="Disordered" evidence="2">
    <location>
        <begin position="1931"/>
        <end position="1964"/>
    </location>
</feature>
<dbReference type="NCBIfam" id="TIGR01643">
    <property type="entry name" value="YD_repeat_2x"/>
    <property type="match status" value="1"/>
</dbReference>
<sequence length="2173" mass="227714">MILRRRQGGRRTGRATIATVWVALASLLTPLAVPDPAGAGSGTTAPAAPRPSPGPSVTGVKPVPPRFVTPRDQARATYVPGRTRWPAAATGAISVSPAASGAEQGPRSRADGTPVWAQAVGDDVTAPKPARLDVRVLDAAAAQAARVDGVLFSITPRAGAEGKAKVRVGIDYGGFAEAYGGNYGSRLRLARLPACVLTTPEDPRCQEATPLDSANDGAAQSVSAPVGIDAAGDAGGVMVLAALAGTGEEGGRGGTYAATDLKPSGSWSGGGSTGSFTYSYPIAAPPAASSLVPQVALTYDSGSVDGQTASTQAQASWVGDGWSTPRSFIEQTFESCSDSPEGKASPVSTPDRCYAGPILTMALNGSSTSLVWDEGKKTWRGQNDNGSVVKHVTGSGNGTGTYNTDYWRVTTRDGTVYEFGRNRPPGWSAGKTPTNSVDHTPVYSAHPGDPCYDSSGFSASVCTMAYRWNLDYVTDVHGNAMTYYYTQDVNHYGRNKGATDVAYIRDSHLDHVDYGFTDGDAYGTPPDRLVFTTGDRCLSGTCQPLNATTKANWPDVPYDLICAKGTDCKEWSPSFFSTVRLTSITAQQYSTATSKYEPVDSYALGHAIPATGDGNSPTLWLASITRTGQDTGAGGSTTPITLPSVSFTSVKLQNRVDSVSDGLNAFYRHRIESITSEAGAVTTVGYERPVPCTAPVTLNPATNTSSCYPVFWTPDGYTAPFRDWFNKYAVTRVTTTDPTGGAPATSTNYRYLGGAAWHYDDSEVGKAKYRGYGQFRGYGRVQTLTGDGVNDRRTLSETTYHRGMSKNNDTKVVNVTDSAGGVHEDVDQLAGNELESTAYLGEGGPVDHSTITSYWVSAPSATRDRTGMPDLTANWIAPVKTYSRQAVTTGGTAKWRYTGTDSSYDADTGSATFGELKHTYTHTVPADPDYDTCTSYTYAPVNVGGNLAGLVSQEEAVSVACGGFTEGSPPSVPGGVNTLTAPANVDRPAQVVSSERTYYDDPSFSDTFPQATAPSKGDGTMTRVATGWASGAYTYKTSERTVYDSYGRTIEEYDANGNKTATGYTMSGGLVTGTTVTDPLGHTSTTTMGTRRGLARTAKDPNDVVTTVQYDALGRTTSVWLNSRPTTSPANQKYAYTVAKTGISATTSQRLGESLSYQTSTVIHDAQLRRRQTQGMTPQGGRMVTDTFYDSRGWVRATYNGWWDPATTPGTALVSATGLQAAVPNQSLFTYDGLGRTVVDAAAKNGQVVSSTTTVYNGDRTTVIPPAGGVTKTTVVDPVGRTSRLEEYTSPPTLHTPADTFTGAFHLEGGTATAGEYGYDRHGNQATLTDAASNTWTSVYDVLGQVISKKDPDAGTSTMKYDGNGNLTETTDARGKTVSYTYDKLDRKTGEYAAPAASQSPSNRLAAWVYDNSDNAVPGMTYPIGELTSSTSYSGDSAYTRQVKGYTVFGTSLGETLTIPQEEGALGGSYDFTHSYTPNTGLLSTDTYPSRGGLPAETITHGYGGVLDLPKTLGGTLAGYTQNVGYDAYGRVNSATIGGTAGRANLTSAYDDHTGRLTERLLSRQTGTTTETVDRQAYDYDLAGNVTKQVSTRMGAATPSETQCYAYDRLQRLTEAWTADDCSKAPTASDHGMVANDLGSAYWTGWDIDVLGNRTKQTEHGLTGAADVTTTYTYDGDGHDQPHTLTATGGGAGGPASYAYDATGNMTRRDAGHGAQTLTWDDDGQLASVTGGGAGDASFVYDANGDLLMEKGSSTTTLYLPGQQHTLNKATHVVTGVRYYSLPGGGTCVRTGGGSAYAFSIADQHDTPVLYLDSTAQIPTWRQYTPYGAPRGAAGAYPDNRGFLNKPMEAETGLTRLGARDYDPSTGRFISLDPVQDTAQPQQWNGYAYAGNSPVTLSDPTGMIPADCREFDCYGYSVSSGCPHGCGSTENVSWGKKNHKSSTKGKNGKYRPQPKPPKKPKSKCGSLSFVCHAASGVKNWALDHPEIVGAIVGAVVGLGCTALTGGAGALVCGALAGAVTNLVSGGLQCSQAAAGCSMGALAVGALEGAVLGAVGGVAGAWAGGFSKGGMAAGKLAVKQIKPIGALRSLSPRTAARFIKNSAYNIKYPGLYSAPNPPSLTRLIGRAAVSPEGIGAGIVAGLVPGSRQEIVKYNPLKPQNMVNSVGGMLGEILG</sequence>
<dbReference type="Pfam" id="PF05593">
    <property type="entry name" value="RHS_repeat"/>
    <property type="match status" value="1"/>
</dbReference>
<dbReference type="InterPro" id="IPR056823">
    <property type="entry name" value="TEN-like_YD-shell"/>
</dbReference>
<accession>A0ABV9EMY9</accession>
<dbReference type="EMBL" id="JBHSFN010000019">
    <property type="protein sequence ID" value="MFC4589987.1"/>
    <property type="molecule type" value="Genomic_DNA"/>
</dbReference>
<reference evidence="6" key="1">
    <citation type="journal article" date="2019" name="Int. J. Syst. Evol. Microbiol.">
        <title>The Global Catalogue of Microorganisms (GCM) 10K type strain sequencing project: providing services to taxonomists for standard genome sequencing and annotation.</title>
        <authorList>
            <consortium name="The Broad Institute Genomics Platform"/>
            <consortium name="The Broad Institute Genome Sequencing Center for Infectious Disease"/>
            <person name="Wu L."/>
            <person name="Ma J."/>
        </authorList>
    </citation>
    <scope>NUCLEOTIDE SEQUENCE [LARGE SCALE GENOMIC DNA]</scope>
    <source>
        <strain evidence="6">CCUG 49560</strain>
    </source>
</reference>
<feature type="compositionally biased region" description="Polar residues" evidence="2">
    <location>
        <begin position="1004"/>
        <end position="1013"/>
    </location>
</feature>
<evidence type="ECO:0000313" key="6">
    <source>
        <dbReference type="Proteomes" id="UP001595891"/>
    </source>
</evidence>
<evidence type="ECO:0000313" key="5">
    <source>
        <dbReference type="EMBL" id="MFC4589987.1"/>
    </source>
</evidence>
<gene>
    <name evidence="5" type="ORF">ACFO8L_28120</name>
</gene>
<feature type="compositionally biased region" description="Low complexity" evidence="2">
    <location>
        <begin position="37"/>
        <end position="47"/>
    </location>
</feature>
<evidence type="ECO:0000259" key="4">
    <source>
        <dbReference type="Pfam" id="PF25023"/>
    </source>
</evidence>
<feature type="region of interest" description="Disordered" evidence="2">
    <location>
        <begin position="998"/>
        <end position="1019"/>
    </location>
</feature>
<keyword evidence="3" id="KW-0732">Signal</keyword>
<feature type="compositionally biased region" description="Basic residues" evidence="2">
    <location>
        <begin position="1936"/>
        <end position="1949"/>
    </location>
</feature>
<dbReference type="Gene3D" id="2.180.10.10">
    <property type="entry name" value="RHS repeat-associated core"/>
    <property type="match status" value="1"/>
</dbReference>
<dbReference type="InterPro" id="IPR050708">
    <property type="entry name" value="T6SS_VgrG/RHS"/>
</dbReference>
<keyword evidence="1" id="KW-0677">Repeat</keyword>
<evidence type="ECO:0000256" key="3">
    <source>
        <dbReference type="SAM" id="SignalP"/>
    </source>
</evidence>
<dbReference type="InterPro" id="IPR022385">
    <property type="entry name" value="Rhs_assc_core"/>
</dbReference>
<comment type="caution">
    <text evidence="5">The sequence shown here is derived from an EMBL/GenBank/DDBJ whole genome shotgun (WGS) entry which is preliminary data.</text>
</comment>
<dbReference type="NCBIfam" id="TIGR03696">
    <property type="entry name" value="Rhs_assc_core"/>
    <property type="match status" value="1"/>
</dbReference>